<reference evidence="2" key="2">
    <citation type="journal article" date="2014" name="ISME J.">
        <title>Microbial stratification in low pH oxic and suboxic macroscopic growths along an acid mine drainage.</title>
        <authorList>
            <person name="Mendez-Garcia C."/>
            <person name="Mesa V."/>
            <person name="Sprenger R.R."/>
            <person name="Richter M."/>
            <person name="Diez M.S."/>
            <person name="Solano J."/>
            <person name="Bargiela R."/>
            <person name="Golyshina O.V."/>
            <person name="Manteca A."/>
            <person name="Ramos J.L."/>
            <person name="Gallego J.R."/>
            <person name="Llorente I."/>
            <person name="Martins Dos Santos V.A."/>
            <person name="Jensen O.N."/>
            <person name="Pelaez A.I."/>
            <person name="Sanchez J."/>
            <person name="Ferrer M."/>
        </authorList>
    </citation>
    <scope>NUCLEOTIDE SEQUENCE</scope>
</reference>
<evidence type="ECO:0000313" key="2">
    <source>
        <dbReference type="EMBL" id="EQD70216.1"/>
    </source>
</evidence>
<protein>
    <submittedName>
        <fullName evidence="2">Substrate-binding periplasmic (PBP) ABC transporter protein</fullName>
    </submittedName>
</protein>
<dbReference type="SUPFAM" id="SSF53807">
    <property type="entry name" value="Helical backbone' metal receptor"/>
    <property type="match status" value="1"/>
</dbReference>
<sequence length="182" mass="18508">TVTEISSNLGVPVVMLQPPTLSGILVDDSLVGEIFGATNAANALNAALSLELYNATNITANAAALPTVLITYSVDASGYWTFGPGTFGTSLIELAGGASIGASAGTAYPELAPSQVLADNPQWILYGTGFGLNESTYAAGPDWSSFGAVAHGNVTGIDSNWLTEPDPTMILAGLPALQSVLF</sequence>
<dbReference type="AlphaFoldDB" id="T1BBC7"/>
<feature type="domain" description="Fe/B12 periplasmic-binding" evidence="1">
    <location>
        <begin position="1"/>
        <end position="182"/>
    </location>
</feature>
<dbReference type="PANTHER" id="PTHR30535">
    <property type="entry name" value="VITAMIN B12-BINDING PROTEIN"/>
    <property type="match status" value="1"/>
</dbReference>
<comment type="caution">
    <text evidence="2">The sequence shown here is derived from an EMBL/GenBank/DDBJ whole genome shotgun (WGS) entry which is preliminary data.</text>
</comment>
<accession>T1BBC7</accession>
<feature type="non-terminal residue" evidence="2">
    <location>
        <position position="1"/>
    </location>
</feature>
<feature type="non-terminal residue" evidence="2">
    <location>
        <position position="182"/>
    </location>
</feature>
<dbReference type="EMBL" id="AUZY01003223">
    <property type="protein sequence ID" value="EQD70216.1"/>
    <property type="molecule type" value="Genomic_DNA"/>
</dbReference>
<dbReference type="InterPro" id="IPR050902">
    <property type="entry name" value="ABC_Transporter_SBP"/>
</dbReference>
<dbReference type="PANTHER" id="PTHR30535:SF34">
    <property type="entry name" value="MOLYBDATE-BINDING PROTEIN MOLA"/>
    <property type="match status" value="1"/>
</dbReference>
<dbReference type="PROSITE" id="PS50983">
    <property type="entry name" value="FE_B12_PBP"/>
    <property type="match status" value="1"/>
</dbReference>
<dbReference type="InterPro" id="IPR002491">
    <property type="entry name" value="ABC_transptr_periplasmic_BD"/>
</dbReference>
<gene>
    <name evidence="2" type="ORF">B1B_05125</name>
</gene>
<evidence type="ECO:0000259" key="1">
    <source>
        <dbReference type="PROSITE" id="PS50983"/>
    </source>
</evidence>
<dbReference type="Gene3D" id="3.40.50.1980">
    <property type="entry name" value="Nitrogenase molybdenum iron protein domain"/>
    <property type="match status" value="1"/>
</dbReference>
<organism evidence="2">
    <name type="scientific">mine drainage metagenome</name>
    <dbReference type="NCBI Taxonomy" id="410659"/>
    <lineage>
        <taxon>unclassified sequences</taxon>
        <taxon>metagenomes</taxon>
        <taxon>ecological metagenomes</taxon>
    </lineage>
</organism>
<dbReference type="Pfam" id="PF01497">
    <property type="entry name" value="Peripla_BP_2"/>
    <property type="match status" value="1"/>
</dbReference>
<proteinExistence type="predicted"/>
<name>T1BBC7_9ZZZZ</name>
<reference evidence="2" key="1">
    <citation type="submission" date="2013-08" db="EMBL/GenBank/DDBJ databases">
        <authorList>
            <person name="Mendez C."/>
            <person name="Richter M."/>
            <person name="Ferrer M."/>
            <person name="Sanchez J."/>
        </authorList>
    </citation>
    <scope>NUCLEOTIDE SEQUENCE</scope>
</reference>